<reference evidence="6 7" key="1">
    <citation type="submission" date="2017-02" db="EMBL/GenBank/DDBJ databases">
        <title>Pseudoalteromonas ulvae TC14 Genome.</title>
        <authorList>
            <person name="Molmeret M."/>
        </authorList>
    </citation>
    <scope>NUCLEOTIDE SEQUENCE [LARGE SCALE GENOMIC DNA]</scope>
    <source>
        <strain evidence="6">TC14</strain>
    </source>
</reference>
<name>A0A244CMC3_PSEDV</name>
<dbReference type="RefSeq" id="WP_086745008.1">
    <property type="nucleotide sequence ID" value="NZ_MWPV01000005.1"/>
</dbReference>
<dbReference type="InterPro" id="IPR004089">
    <property type="entry name" value="MCPsignal_dom"/>
</dbReference>
<evidence type="ECO:0000313" key="7">
    <source>
        <dbReference type="Proteomes" id="UP000194841"/>
    </source>
</evidence>
<evidence type="ECO:0000313" key="6">
    <source>
        <dbReference type="EMBL" id="OUL56754.1"/>
    </source>
</evidence>
<proteinExistence type="predicted"/>
<dbReference type="OrthoDB" id="6092731at2"/>
<dbReference type="SMART" id="SM00283">
    <property type="entry name" value="MA"/>
    <property type="match status" value="1"/>
</dbReference>
<keyword evidence="4" id="KW-0472">Membrane</keyword>
<dbReference type="AlphaFoldDB" id="A0A244CMC3"/>
<keyword evidence="2 3" id="KW-0807">Transducer</keyword>
<evidence type="ECO:0000256" key="4">
    <source>
        <dbReference type="SAM" id="Phobius"/>
    </source>
</evidence>
<evidence type="ECO:0000256" key="1">
    <source>
        <dbReference type="ARBA" id="ARBA00004370"/>
    </source>
</evidence>
<evidence type="ECO:0000259" key="5">
    <source>
        <dbReference type="PROSITE" id="PS50111"/>
    </source>
</evidence>
<dbReference type="Proteomes" id="UP000194841">
    <property type="component" value="Unassembled WGS sequence"/>
</dbReference>
<dbReference type="EMBL" id="MWPV01000005">
    <property type="protein sequence ID" value="OUL56754.1"/>
    <property type="molecule type" value="Genomic_DNA"/>
</dbReference>
<dbReference type="GO" id="GO:0007165">
    <property type="term" value="P:signal transduction"/>
    <property type="evidence" value="ECO:0007669"/>
    <property type="project" value="UniProtKB-KW"/>
</dbReference>
<dbReference type="PROSITE" id="PS50111">
    <property type="entry name" value="CHEMOTAXIS_TRANSDUC_2"/>
    <property type="match status" value="1"/>
</dbReference>
<organism evidence="6 7">
    <name type="scientific">Pseudoalteromonas ulvae</name>
    <dbReference type="NCBI Taxonomy" id="107327"/>
    <lineage>
        <taxon>Bacteria</taxon>
        <taxon>Pseudomonadati</taxon>
        <taxon>Pseudomonadota</taxon>
        <taxon>Gammaproteobacteria</taxon>
        <taxon>Alteromonadales</taxon>
        <taxon>Pseudoalteromonadaceae</taxon>
        <taxon>Pseudoalteromonas</taxon>
    </lineage>
</organism>
<protein>
    <recommendedName>
        <fullName evidence="5">Methyl-accepting transducer domain-containing protein</fullName>
    </recommendedName>
</protein>
<comment type="caution">
    <text evidence="6">The sequence shown here is derived from an EMBL/GenBank/DDBJ whole genome shotgun (WGS) entry which is preliminary data.</text>
</comment>
<sequence>MNSNIKEPFSLKLPELMLASCGLATLLSVGLYIFIEKFVFKTDITLGDMLVLLVVLSIPLITMYRIGKNLQKYTLAYIATAKKLEQGDLRINFSQDSFCWCFNTLAKNLTDAVSALNLLAVKTGTLSNALNTDVQNIEGVIDSSSELVSANAHAVNEVASAVTELISSSNDIQTNAQFCVDMSKAANSVSKENEERLKSSNSSILNLKRSLDNALKNVQSLNEMAKSIDNISGEIRAISEQTNLLALNAAIEAARAGEAGRGFAVVADEVRNLSQRTADSTTSIQATINDIQSAVLEANTLVSDSHTTVNEVETNASSMLNSFENLNEAINNLDSQIRMIANSANIQTNLSERISSSITSINGNAMELSDSLVGVKNKAKHASTESRDLIGAVKAFSV</sequence>
<dbReference type="GO" id="GO:0016020">
    <property type="term" value="C:membrane"/>
    <property type="evidence" value="ECO:0007669"/>
    <property type="project" value="UniProtKB-SubCell"/>
</dbReference>
<dbReference type="PANTHER" id="PTHR32089:SF112">
    <property type="entry name" value="LYSOZYME-LIKE PROTEIN-RELATED"/>
    <property type="match status" value="1"/>
</dbReference>
<accession>A0A244CMC3</accession>
<evidence type="ECO:0000256" key="3">
    <source>
        <dbReference type="PROSITE-ProRule" id="PRU00284"/>
    </source>
</evidence>
<gene>
    <name evidence="6" type="ORF">B1199_15375</name>
</gene>
<dbReference type="SUPFAM" id="SSF58104">
    <property type="entry name" value="Methyl-accepting chemotaxis protein (MCP) signaling domain"/>
    <property type="match status" value="1"/>
</dbReference>
<keyword evidence="7" id="KW-1185">Reference proteome</keyword>
<feature type="transmembrane region" description="Helical" evidence="4">
    <location>
        <begin position="47"/>
        <end position="66"/>
    </location>
</feature>
<keyword evidence="4" id="KW-1133">Transmembrane helix</keyword>
<dbReference type="GO" id="GO:0006935">
    <property type="term" value="P:chemotaxis"/>
    <property type="evidence" value="ECO:0007669"/>
    <property type="project" value="UniProtKB-ARBA"/>
</dbReference>
<feature type="domain" description="Methyl-accepting transducer" evidence="5">
    <location>
        <begin position="126"/>
        <end position="362"/>
    </location>
</feature>
<dbReference type="PANTHER" id="PTHR32089">
    <property type="entry name" value="METHYL-ACCEPTING CHEMOTAXIS PROTEIN MCPB"/>
    <property type="match status" value="1"/>
</dbReference>
<dbReference type="Pfam" id="PF00015">
    <property type="entry name" value="MCPsignal"/>
    <property type="match status" value="1"/>
</dbReference>
<dbReference type="Gene3D" id="1.10.287.950">
    <property type="entry name" value="Methyl-accepting chemotaxis protein"/>
    <property type="match status" value="1"/>
</dbReference>
<keyword evidence="4" id="KW-0812">Transmembrane</keyword>
<feature type="transmembrane region" description="Helical" evidence="4">
    <location>
        <begin position="16"/>
        <end position="35"/>
    </location>
</feature>
<evidence type="ECO:0000256" key="2">
    <source>
        <dbReference type="ARBA" id="ARBA00023224"/>
    </source>
</evidence>
<comment type="subcellular location">
    <subcellularLocation>
        <location evidence="1">Membrane</location>
    </subcellularLocation>
</comment>